<proteinExistence type="predicted"/>
<keyword evidence="3" id="KW-1185">Reference proteome</keyword>
<dbReference type="STRING" id="1227077.SAMN04515668_2835"/>
<reference evidence="3" key="1">
    <citation type="submission" date="2016-10" db="EMBL/GenBank/DDBJ databases">
        <authorList>
            <person name="Varghese N."/>
            <person name="Submissions S."/>
        </authorList>
    </citation>
    <scope>NUCLEOTIDE SEQUENCE [LARGE SCALE GENOMIC DNA]</scope>
    <source>
        <strain evidence="3">OR362-8,ATCC BAA-1266,JCM 13504</strain>
    </source>
</reference>
<dbReference type="EMBL" id="FOXS01000003">
    <property type="protein sequence ID" value="SFQ52959.1"/>
    <property type="molecule type" value="Genomic_DNA"/>
</dbReference>
<feature type="signal peptide" evidence="1">
    <location>
        <begin position="1"/>
        <end position="20"/>
    </location>
</feature>
<dbReference type="RefSeq" id="WP_143080210.1">
    <property type="nucleotide sequence ID" value="NZ_FOXS01000003.1"/>
</dbReference>
<feature type="chain" id="PRO_5011636341" description="Outer membrane protein beta-barrel domain-containing protein" evidence="1">
    <location>
        <begin position="21"/>
        <end position="426"/>
    </location>
</feature>
<dbReference type="Proteomes" id="UP000199029">
    <property type="component" value="Unassembled WGS sequence"/>
</dbReference>
<evidence type="ECO:0000313" key="3">
    <source>
        <dbReference type="Proteomes" id="UP000199029"/>
    </source>
</evidence>
<dbReference type="AlphaFoldDB" id="A0A1I5Z903"/>
<gene>
    <name evidence="2" type="ORF">SAMN04515668_2835</name>
</gene>
<name>A0A1I5Z903_HYMAR</name>
<protein>
    <recommendedName>
        <fullName evidence="4">Outer membrane protein beta-barrel domain-containing protein</fullName>
    </recommendedName>
</protein>
<dbReference type="OrthoDB" id="921445at2"/>
<keyword evidence="1" id="KW-0732">Signal</keyword>
<evidence type="ECO:0008006" key="4">
    <source>
        <dbReference type="Google" id="ProtNLM"/>
    </source>
</evidence>
<sequence length="426" mass="47568">MSLRLLFLPAFLLCAFQALAQTYEPGLLVRANGDTLRGEIENGFWVEPPTFIRYRPSAASASQLFRPRQLRAVSFTNGRYFSYEALPIDNAAKTEIYDLPRGNYFDVIIDTVLADVLLDGPVPLRRVVRNGVTHYLLRGANQPVLDLSERKYLRFTPNRTWVVTDGNNYRNQLSLYFNDCPDAITAAQAAPFTAEGIVGVVQAFNKSCSADRQPTRSLLPEAKLRRNVSFQGGLLAGVRYNRIESASLMLKGPCVDCQPHPFAGLYGELFQPSRTVAIYGEVSFSYFKTTLPILAAYTVRIGDYRALLGTARLGIRRFFPMPHENQLVLGMNYELNKVMNASVDTGYAPEKELGFGSQTLLPGLELGWRSRRLTYVLSGTMYDKYGSGPKAIEKQFFSTNYVVRANLGYRLSGNPDAVKTSKAARP</sequence>
<evidence type="ECO:0000256" key="1">
    <source>
        <dbReference type="SAM" id="SignalP"/>
    </source>
</evidence>
<accession>A0A1I5Z903</accession>
<evidence type="ECO:0000313" key="2">
    <source>
        <dbReference type="EMBL" id="SFQ52959.1"/>
    </source>
</evidence>
<organism evidence="2 3">
    <name type="scientific">Hymenobacter arizonensis</name>
    <name type="common">Siccationidurans arizonensis</name>
    <dbReference type="NCBI Taxonomy" id="1227077"/>
    <lineage>
        <taxon>Bacteria</taxon>
        <taxon>Pseudomonadati</taxon>
        <taxon>Bacteroidota</taxon>
        <taxon>Cytophagia</taxon>
        <taxon>Cytophagales</taxon>
        <taxon>Hymenobacteraceae</taxon>
        <taxon>Hymenobacter</taxon>
    </lineage>
</organism>